<evidence type="ECO:0000256" key="7">
    <source>
        <dbReference type="ARBA" id="ARBA00023012"/>
    </source>
</evidence>
<dbReference type="PRINTS" id="PR00344">
    <property type="entry name" value="BCTRLSENSOR"/>
</dbReference>
<evidence type="ECO:0000256" key="6">
    <source>
        <dbReference type="ARBA" id="ARBA00022777"/>
    </source>
</evidence>
<evidence type="ECO:0000313" key="12">
    <source>
        <dbReference type="Proteomes" id="UP001442841"/>
    </source>
</evidence>
<feature type="region of interest" description="Disordered" evidence="9">
    <location>
        <begin position="367"/>
        <end position="404"/>
    </location>
</feature>
<dbReference type="Gene3D" id="3.30.565.10">
    <property type="entry name" value="Histidine kinase-like ATPase, C-terminal domain"/>
    <property type="match status" value="1"/>
</dbReference>
<accession>A0ABZ3FPG6</accession>
<dbReference type="EMBL" id="CP154795">
    <property type="protein sequence ID" value="XAN06752.1"/>
    <property type="molecule type" value="Genomic_DNA"/>
</dbReference>
<name>A0ABZ3FPG6_9ACTN</name>
<keyword evidence="5" id="KW-0808">Transferase</keyword>
<dbReference type="PANTHER" id="PTHR45453">
    <property type="entry name" value="PHOSPHATE REGULON SENSOR PROTEIN PHOR"/>
    <property type="match status" value="1"/>
</dbReference>
<dbReference type="InterPro" id="IPR036097">
    <property type="entry name" value="HisK_dim/P_sf"/>
</dbReference>
<organism evidence="11 12">
    <name type="scientific">Ammonicoccus fulvus</name>
    <dbReference type="NCBI Taxonomy" id="3138240"/>
    <lineage>
        <taxon>Bacteria</taxon>
        <taxon>Bacillati</taxon>
        <taxon>Actinomycetota</taxon>
        <taxon>Actinomycetes</taxon>
        <taxon>Propionibacteriales</taxon>
        <taxon>Propionibacteriaceae</taxon>
        <taxon>Ammonicoccus</taxon>
    </lineage>
</organism>
<evidence type="ECO:0000256" key="9">
    <source>
        <dbReference type="SAM" id="MobiDB-lite"/>
    </source>
</evidence>
<gene>
    <name evidence="11" type="ORF">AADG42_05325</name>
</gene>
<sequence>MTWVLAGVVGLILGLVVGALIWRRRSVPQPTPEPVELPRVPPAMSEVISVLRSSAIVLDERDQVLQSTSQARAFGLVRGTRIVVPMVMDIVQEVRADGQIRTSELELRRGRVSPSLYLSARVAKVGDLILILAEDRTAARRVEETRRDFVANVSHELKTPIGAISLLAEAVQEAADDPEAVRGFANRMARDSERLSELVQQIIELSRLQSDDPLMTATEVKVDDVLAEAVDRCRLRAGARSVTLTVAGEKGMVVMGDREHLTTAVVNLVENAVIYSEAGKKVVVTARRAHEAEDHFVELTVSDNGIGISAKELPRIFERFYRVDYARSRANGGTGLGLSIVKHIVAAHGGQVSVWSQQGQGSTFTIRIPEQPTRDDSEAVELDSPQHDTHSGRSARQKTREVSA</sequence>
<evidence type="ECO:0000256" key="3">
    <source>
        <dbReference type="ARBA" id="ARBA00012438"/>
    </source>
</evidence>
<comment type="subcellular location">
    <subcellularLocation>
        <location evidence="2">Cell membrane</location>
    </subcellularLocation>
</comment>
<dbReference type="SUPFAM" id="SSF47384">
    <property type="entry name" value="Homodimeric domain of signal transducing histidine kinase"/>
    <property type="match status" value="1"/>
</dbReference>
<dbReference type="InterPro" id="IPR005467">
    <property type="entry name" value="His_kinase_dom"/>
</dbReference>
<dbReference type="EC" id="2.7.13.3" evidence="3"/>
<dbReference type="GO" id="GO:0005524">
    <property type="term" value="F:ATP binding"/>
    <property type="evidence" value="ECO:0007669"/>
    <property type="project" value="UniProtKB-KW"/>
</dbReference>
<evidence type="ECO:0000256" key="5">
    <source>
        <dbReference type="ARBA" id="ARBA00022679"/>
    </source>
</evidence>
<dbReference type="InterPro" id="IPR003661">
    <property type="entry name" value="HisK_dim/P_dom"/>
</dbReference>
<keyword evidence="4" id="KW-0597">Phosphoprotein</keyword>
<keyword evidence="11" id="KW-0067">ATP-binding</keyword>
<dbReference type="CDD" id="cd00082">
    <property type="entry name" value="HisKA"/>
    <property type="match status" value="1"/>
</dbReference>
<evidence type="ECO:0000256" key="4">
    <source>
        <dbReference type="ARBA" id="ARBA00022553"/>
    </source>
</evidence>
<dbReference type="InterPro" id="IPR003594">
    <property type="entry name" value="HATPase_dom"/>
</dbReference>
<dbReference type="InterPro" id="IPR004358">
    <property type="entry name" value="Sig_transdc_His_kin-like_C"/>
</dbReference>
<dbReference type="Pfam" id="PF00512">
    <property type="entry name" value="HisKA"/>
    <property type="match status" value="1"/>
</dbReference>
<dbReference type="CDD" id="cd00075">
    <property type="entry name" value="HATPase"/>
    <property type="match status" value="1"/>
</dbReference>
<proteinExistence type="predicted"/>
<comment type="catalytic activity">
    <reaction evidence="1">
        <text>ATP + protein L-histidine = ADP + protein N-phospho-L-histidine.</text>
        <dbReference type="EC" id="2.7.13.3"/>
    </reaction>
</comment>
<dbReference type="RefSeq" id="WP_425308181.1">
    <property type="nucleotide sequence ID" value="NZ_CP154795.1"/>
</dbReference>
<reference evidence="11 12" key="1">
    <citation type="submission" date="2024-04" db="EMBL/GenBank/DDBJ databases">
        <title>Isolation of an actinomycete strain from pig manure.</title>
        <authorList>
            <person name="Gong T."/>
            <person name="Yu Z."/>
            <person name="An M."/>
            <person name="Wei C."/>
            <person name="Yang W."/>
            <person name="Liu L."/>
        </authorList>
    </citation>
    <scope>NUCLEOTIDE SEQUENCE [LARGE SCALE GENOMIC DNA]</scope>
    <source>
        <strain evidence="11 12">ZF39</strain>
    </source>
</reference>
<keyword evidence="11" id="KW-0547">Nucleotide-binding</keyword>
<evidence type="ECO:0000256" key="8">
    <source>
        <dbReference type="ARBA" id="ARBA00039401"/>
    </source>
</evidence>
<dbReference type="Pfam" id="PF02518">
    <property type="entry name" value="HATPase_c"/>
    <property type="match status" value="1"/>
</dbReference>
<evidence type="ECO:0000256" key="2">
    <source>
        <dbReference type="ARBA" id="ARBA00004236"/>
    </source>
</evidence>
<dbReference type="Gene3D" id="1.10.287.130">
    <property type="match status" value="1"/>
</dbReference>
<dbReference type="SMART" id="SM00388">
    <property type="entry name" value="HisKA"/>
    <property type="match status" value="1"/>
</dbReference>
<dbReference type="Proteomes" id="UP001442841">
    <property type="component" value="Chromosome"/>
</dbReference>
<keyword evidence="12" id="KW-1185">Reference proteome</keyword>
<dbReference type="PROSITE" id="PS50109">
    <property type="entry name" value="HIS_KIN"/>
    <property type="match status" value="1"/>
</dbReference>
<protein>
    <recommendedName>
        <fullName evidence="8">Sensor-like histidine kinase SenX3</fullName>
        <ecNumber evidence="3">2.7.13.3</ecNumber>
    </recommendedName>
</protein>
<dbReference type="SMART" id="SM00387">
    <property type="entry name" value="HATPase_c"/>
    <property type="match status" value="1"/>
</dbReference>
<keyword evidence="6" id="KW-0418">Kinase</keyword>
<evidence type="ECO:0000313" key="11">
    <source>
        <dbReference type="EMBL" id="XAN06752.1"/>
    </source>
</evidence>
<dbReference type="PANTHER" id="PTHR45453:SF1">
    <property type="entry name" value="PHOSPHATE REGULON SENSOR PROTEIN PHOR"/>
    <property type="match status" value="1"/>
</dbReference>
<evidence type="ECO:0000259" key="10">
    <source>
        <dbReference type="PROSITE" id="PS50109"/>
    </source>
</evidence>
<dbReference type="SUPFAM" id="SSF55874">
    <property type="entry name" value="ATPase domain of HSP90 chaperone/DNA topoisomerase II/histidine kinase"/>
    <property type="match status" value="1"/>
</dbReference>
<dbReference type="InterPro" id="IPR050351">
    <property type="entry name" value="BphY/WalK/GraS-like"/>
</dbReference>
<feature type="domain" description="Histidine kinase" evidence="10">
    <location>
        <begin position="152"/>
        <end position="372"/>
    </location>
</feature>
<evidence type="ECO:0000256" key="1">
    <source>
        <dbReference type="ARBA" id="ARBA00000085"/>
    </source>
</evidence>
<dbReference type="InterPro" id="IPR036890">
    <property type="entry name" value="HATPase_C_sf"/>
</dbReference>
<keyword evidence="7" id="KW-0902">Two-component regulatory system</keyword>